<dbReference type="AlphaFoldDB" id="A0A8B2TZX8"/>
<comment type="caution">
    <text evidence="2">The sequence shown here is derived from an EMBL/GenBank/DDBJ whole genome shotgun (WGS) entry which is preliminary data.</text>
</comment>
<name>A0A8B2TZX8_9PAST</name>
<protein>
    <recommendedName>
        <fullName evidence="4">Conjugal transfer protein</fullName>
    </recommendedName>
</protein>
<proteinExistence type="predicted"/>
<evidence type="ECO:0008006" key="4">
    <source>
        <dbReference type="Google" id="ProtNLM"/>
    </source>
</evidence>
<keyword evidence="1" id="KW-0732">Signal</keyword>
<accession>A0A8B2TZX8</accession>
<evidence type="ECO:0000256" key="1">
    <source>
        <dbReference type="SAM" id="SignalP"/>
    </source>
</evidence>
<feature type="signal peptide" evidence="1">
    <location>
        <begin position="1"/>
        <end position="18"/>
    </location>
</feature>
<gene>
    <name evidence="2" type="ORF">DPV83_07980</name>
</gene>
<evidence type="ECO:0000313" key="2">
    <source>
        <dbReference type="EMBL" id="RDE70455.1"/>
    </source>
</evidence>
<dbReference type="RefSeq" id="WP_111296627.1">
    <property type="nucleotide sequence ID" value="NZ_CAUOUY010000006.1"/>
</dbReference>
<evidence type="ECO:0000313" key="3">
    <source>
        <dbReference type="Proteomes" id="UP000253998"/>
    </source>
</evidence>
<dbReference type="EMBL" id="QEPM01000005">
    <property type="protein sequence ID" value="RDE70455.1"/>
    <property type="molecule type" value="Genomic_DNA"/>
</dbReference>
<reference evidence="2 3" key="1">
    <citation type="submission" date="2018-05" db="EMBL/GenBank/DDBJ databases">
        <title>Draft Genome Sequences for a Diverse set of 7 Haemophilus Species.</title>
        <authorList>
            <person name="Nichols M."/>
            <person name="Topaz N."/>
            <person name="Wang X."/>
            <person name="Wang X."/>
            <person name="Boxrud D."/>
        </authorList>
    </citation>
    <scope>NUCLEOTIDE SEQUENCE [LARGE SCALE GENOMIC DNA]</scope>
    <source>
        <strain evidence="2 3">C2001002503</strain>
    </source>
</reference>
<dbReference type="Proteomes" id="UP000253998">
    <property type="component" value="Unassembled WGS sequence"/>
</dbReference>
<feature type="chain" id="PRO_5033043483" description="Conjugal transfer protein" evidence="1">
    <location>
        <begin position="19"/>
        <end position="150"/>
    </location>
</feature>
<sequence>MKKFFFLFLLSLSNVTFAASDIIVDAVTCKTFEGKDLKLIFVPESQLFSLSLDNAVVVETTIDKIYLQPYATQSTIYFPPKSGDNRWFLVREDASDKTGYTNVSLDIRQDQSGKLIKRYQCKKETISSMLMEFSADGRDVPENIESLMHQ</sequence>
<organism evidence="2 3">
    <name type="scientific">Aggregatibacter segnis</name>
    <dbReference type="NCBI Taxonomy" id="739"/>
    <lineage>
        <taxon>Bacteria</taxon>
        <taxon>Pseudomonadati</taxon>
        <taxon>Pseudomonadota</taxon>
        <taxon>Gammaproteobacteria</taxon>
        <taxon>Pasteurellales</taxon>
        <taxon>Pasteurellaceae</taxon>
        <taxon>Aggregatibacter</taxon>
    </lineage>
</organism>